<keyword evidence="3" id="KW-1185">Reference proteome</keyword>
<gene>
    <name evidence="2" type="ORF">AGERDE_LOCUS6234</name>
</gene>
<dbReference type="AlphaFoldDB" id="A0A9N9FLU2"/>
<accession>A0A9N9FLU2</accession>
<dbReference type="Proteomes" id="UP000789831">
    <property type="component" value="Unassembled WGS sequence"/>
</dbReference>
<evidence type="ECO:0000313" key="2">
    <source>
        <dbReference type="EMBL" id="CAG8542023.1"/>
    </source>
</evidence>
<proteinExistence type="predicted"/>
<comment type="caution">
    <text evidence="2">The sequence shown here is derived from an EMBL/GenBank/DDBJ whole genome shotgun (WGS) entry which is preliminary data.</text>
</comment>
<reference evidence="2" key="1">
    <citation type="submission" date="2021-06" db="EMBL/GenBank/DDBJ databases">
        <authorList>
            <person name="Kallberg Y."/>
            <person name="Tangrot J."/>
            <person name="Rosling A."/>
        </authorList>
    </citation>
    <scope>NUCLEOTIDE SEQUENCE</scope>
    <source>
        <strain evidence="2">MT106</strain>
    </source>
</reference>
<evidence type="ECO:0000256" key="1">
    <source>
        <dbReference type="SAM" id="MobiDB-lite"/>
    </source>
</evidence>
<sequence length="169" mass="20124">MTKPSRERKKENNRANRHLEIRPETAIVSRHALFRDSSDEEEEERGIDEDAVKRLSERIQRDVLFSEITSAMNIDNDDNKQVFRLFAREPPTLISLHSSVFDTYNEKIEMMRHGDRYEMSNDSERDKRVAAACITYADILRESRIPWERHFFPQRRPLGGYDHQYGWIP</sequence>
<feature type="region of interest" description="Disordered" evidence="1">
    <location>
        <begin position="1"/>
        <end position="20"/>
    </location>
</feature>
<evidence type="ECO:0000313" key="3">
    <source>
        <dbReference type="Proteomes" id="UP000789831"/>
    </source>
</evidence>
<dbReference type="EMBL" id="CAJVPL010000941">
    <property type="protein sequence ID" value="CAG8542023.1"/>
    <property type="molecule type" value="Genomic_DNA"/>
</dbReference>
<protein>
    <submittedName>
        <fullName evidence="2">3538_t:CDS:1</fullName>
    </submittedName>
</protein>
<organism evidence="2 3">
    <name type="scientific">Ambispora gerdemannii</name>
    <dbReference type="NCBI Taxonomy" id="144530"/>
    <lineage>
        <taxon>Eukaryota</taxon>
        <taxon>Fungi</taxon>
        <taxon>Fungi incertae sedis</taxon>
        <taxon>Mucoromycota</taxon>
        <taxon>Glomeromycotina</taxon>
        <taxon>Glomeromycetes</taxon>
        <taxon>Archaeosporales</taxon>
        <taxon>Ambisporaceae</taxon>
        <taxon>Ambispora</taxon>
    </lineage>
</organism>
<dbReference type="OrthoDB" id="2330090at2759"/>
<name>A0A9N9FLU2_9GLOM</name>